<dbReference type="EMBL" id="LNYW01000035">
    <property type="protein sequence ID" value="KTD61478.1"/>
    <property type="molecule type" value="Genomic_DNA"/>
</dbReference>
<dbReference type="Proteomes" id="UP000054600">
    <property type="component" value="Unassembled WGS sequence"/>
</dbReference>
<dbReference type="UniPathway" id="UPA00544"/>
<comment type="similarity">
    <text evidence="1">Belongs to the anhydro-N-acetylmuramic acid kinase family.</text>
</comment>
<reference evidence="2 3" key="1">
    <citation type="submission" date="2015-11" db="EMBL/GenBank/DDBJ databases">
        <title>Genomic analysis of 38 Legionella species identifies large and diverse effector repertoires.</title>
        <authorList>
            <person name="Burstein D."/>
            <person name="Amaro F."/>
            <person name="Zusman T."/>
            <person name="Lifshitz Z."/>
            <person name="Cohen O."/>
            <person name="Gilbert J.A."/>
            <person name="Pupko T."/>
            <person name="Shuman H.A."/>
            <person name="Segal G."/>
        </authorList>
    </citation>
    <scope>NUCLEOTIDE SEQUENCE [LARGE SCALE GENOMIC DNA]</scope>
    <source>
        <strain evidence="2 3">ATCC 49655</strain>
    </source>
</reference>
<evidence type="ECO:0000256" key="1">
    <source>
        <dbReference type="HAMAP-Rule" id="MF_01270"/>
    </source>
</evidence>
<dbReference type="GO" id="GO:0005524">
    <property type="term" value="F:ATP binding"/>
    <property type="evidence" value="ECO:0007669"/>
    <property type="project" value="UniProtKB-UniRule"/>
</dbReference>
<comment type="caution">
    <text evidence="2">The sequence shown here is derived from an EMBL/GenBank/DDBJ whole genome shotgun (WGS) entry which is preliminary data.</text>
</comment>
<dbReference type="GO" id="GO:0016301">
    <property type="term" value="F:kinase activity"/>
    <property type="evidence" value="ECO:0007669"/>
    <property type="project" value="UniProtKB-KW"/>
</dbReference>
<comment type="pathway">
    <text evidence="1">Cell wall biogenesis; peptidoglycan recycling.</text>
</comment>
<dbReference type="GO" id="GO:0097175">
    <property type="term" value="P:1,6-anhydro-N-acetyl-beta-muramic acid catabolic process"/>
    <property type="evidence" value="ECO:0007669"/>
    <property type="project" value="UniProtKB-UniRule"/>
</dbReference>
<keyword evidence="1" id="KW-0547">Nucleotide-binding</keyword>
<dbReference type="STRING" id="1122169.Lsha_1235"/>
<dbReference type="SUPFAM" id="SSF53067">
    <property type="entry name" value="Actin-like ATPase domain"/>
    <property type="match status" value="1"/>
</dbReference>
<gene>
    <name evidence="1 2" type="primary">anmK</name>
    <name evidence="2" type="ORF">Lsha_1235</name>
</gene>
<feature type="binding site" evidence="1">
    <location>
        <begin position="10"/>
        <end position="17"/>
    </location>
    <ligand>
        <name>ATP</name>
        <dbReference type="ChEBI" id="CHEBI:30616"/>
    </ligand>
</feature>
<keyword evidence="3" id="KW-1185">Reference proteome</keyword>
<organism evidence="2 3">
    <name type="scientific">Legionella shakespearei DSM 23087</name>
    <dbReference type="NCBI Taxonomy" id="1122169"/>
    <lineage>
        <taxon>Bacteria</taxon>
        <taxon>Pseudomonadati</taxon>
        <taxon>Pseudomonadota</taxon>
        <taxon>Gammaproteobacteria</taxon>
        <taxon>Legionellales</taxon>
        <taxon>Legionellaceae</taxon>
        <taxon>Legionella</taxon>
    </lineage>
</organism>
<dbReference type="InterPro" id="IPR043129">
    <property type="entry name" value="ATPase_NBD"/>
</dbReference>
<dbReference type="AlphaFoldDB" id="A0A0W0YY92"/>
<dbReference type="eggNOG" id="COG2377">
    <property type="taxonomic scope" value="Bacteria"/>
</dbReference>
<sequence>MALYIGLMSGTSMDGIDAALLELPANKLIHGITAKYSDEVKQRIERVLAGVNLTLGEICQLNTLIGREFASAVNQLLHEARLSAKDIEAIGSHGQTVCHDTSETIPYTLQLGCGHTISSLTGIPVVADFRTRDLVNGGQGAPFAPLYHQELFSHADSDVALINIGGIANVSLISHEHPTKGWDVGPGNCLMDGWIYRHQAKSYDEDGAWSAQGTVIKSLLDHLLSDPFFALSAPKSIGKEYFSLGWLENHLLQDYKPVDVQATLLALTAHAIADAILNNKKPLKYVYLCGGGTHNTQLSKLLAELLPETQVKSISEAGFSPDYLEAMMFAWLAQQTINTQPVDLTSITGSKKLALLGAVYPIMR</sequence>
<comment type="pathway">
    <text evidence="1">Amino-sugar metabolism; 1,6-anhydro-N-acetylmuramate degradation.</text>
</comment>
<dbReference type="PATRIC" id="fig|1122169.6.peg.1425"/>
<dbReference type="CDD" id="cd24050">
    <property type="entry name" value="ASKHA_NBD_ANMK"/>
    <property type="match status" value="1"/>
</dbReference>
<dbReference type="OrthoDB" id="9763949at2"/>
<keyword evidence="1" id="KW-0808">Transferase</keyword>
<proteinExistence type="inferred from homology"/>
<protein>
    <recommendedName>
        <fullName evidence="1">Anhydro-N-acetylmuramic acid kinase</fullName>
        <ecNumber evidence="1">2.7.1.170</ecNumber>
    </recommendedName>
    <alternativeName>
        <fullName evidence="1">AnhMurNAc kinase</fullName>
    </alternativeName>
</protein>
<accession>A0A0W0YY92</accession>
<dbReference type="PANTHER" id="PTHR30605:SF0">
    <property type="entry name" value="ANHYDRO-N-ACETYLMURAMIC ACID KINASE"/>
    <property type="match status" value="1"/>
</dbReference>
<dbReference type="GO" id="GO:0016773">
    <property type="term" value="F:phosphotransferase activity, alcohol group as acceptor"/>
    <property type="evidence" value="ECO:0007669"/>
    <property type="project" value="UniProtKB-UniRule"/>
</dbReference>
<dbReference type="GO" id="GO:0009254">
    <property type="term" value="P:peptidoglycan turnover"/>
    <property type="evidence" value="ECO:0007669"/>
    <property type="project" value="UniProtKB-UniRule"/>
</dbReference>
<dbReference type="HAMAP" id="MF_01270">
    <property type="entry name" value="AnhMurNAc_kinase"/>
    <property type="match status" value="1"/>
</dbReference>
<comment type="catalytic activity">
    <reaction evidence="1">
        <text>1,6-anhydro-N-acetyl-beta-muramate + ATP + H2O = N-acetyl-D-muramate 6-phosphate + ADP + H(+)</text>
        <dbReference type="Rhea" id="RHEA:24952"/>
        <dbReference type="ChEBI" id="CHEBI:15377"/>
        <dbReference type="ChEBI" id="CHEBI:15378"/>
        <dbReference type="ChEBI" id="CHEBI:30616"/>
        <dbReference type="ChEBI" id="CHEBI:58690"/>
        <dbReference type="ChEBI" id="CHEBI:58722"/>
        <dbReference type="ChEBI" id="CHEBI:456216"/>
        <dbReference type="EC" id="2.7.1.170"/>
    </reaction>
</comment>
<name>A0A0W0YY92_9GAMM</name>
<dbReference type="InterPro" id="IPR005338">
    <property type="entry name" value="Anhydro_N_Ac-Mur_kinase"/>
</dbReference>
<dbReference type="GO" id="GO:0006040">
    <property type="term" value="P:amino sugar metabolic process"/>
    <property type="evidence" value="ECO:0007669"/>
    <property type="project" value="InterPro"/>
</dbReference>
<comment type="function">
    <text evidence="1">Catalyzes the specific phosphorylation of 1,6-anhydro-N-acetylmuramic acid (anhMurNAc) with the simultaneous cleavage of the 1,6-anhydro ring, generating MurNAc-6-P. Is required for the utilization of anhMurNAc either imported from the medium or derived from its own cell wall murein, and thus plays a role in cell wall recycling.</text>
</comment>
<dbReference type="RefSeq" id="WP_026253872.1">
    <property type="nucleotide sequence ID" value="NZ_KB892388.1"/>
</dbReference>
<keyword evidence="1 2" id="KW-0418">Kinase</keyword>
<evidence type="ECO:0000313" key="2">
    <source>
        <dbReference type="EMBL" id="KTD61478.1"/>
    </source>
</evidence>
<dbReference type="EC" id="2.7.1.170" evidence="1"/>
<dbReference type="PANTHER" id="PTHR30605">
    <property type="entry name" value="ANHYDRO-N-ACETYLMURAMIC ACID KINASE"/>
    <property type="match status" value="1"/>
</dbReference>
<evidence type="ECO:0000313" key="3">
    <source>
        <dbReference type="Proteomes" id="UP000054600"/>
    </source>
</evidence>
<dbReference type="NCBIfam" id="NF007139">
    <property type="entry name" value="PRK09585.1-3"/>
    <property type="match status" value="1"/>
</dbReference>
<dbReference type="UniPathway" id="UPA00343"/>
<dbReference type="Pfam" id="PF03702">
    <property type="entry name" value="AnmK"/>
    <property type="match status" value="1"/>
</dbReference>
<keyword evidence="1" id="KW-0119">Carbohydrate metabolism</keyword>
<keyword evidence="1" id="KW-0067">ATP-binding</keyword>
<dbReference type="Gene3D" id="3.30.420.40">
    <property type="match status" value="2"/>
</dbReference>